<name>A0A9P0VZU7_9ASCO</name>
<gene>
    <name evidence="1" type="ORF">CLIB1423_13S02938</name>
</gene>
<reference evidence="1" key="1">
    <citation type="submission" date="2022-03" db="EMBL/GenBank/DDBJ databases">
        <authorList>
            <person name="Legras J.-L."/>
            <person name="Devillers H."/>
            <person name="Grondin C."/>
        </authorList>
    </citation>
    <scope>NUCLEOTIDE SEQUENCE</scope>
    <source>
        <strain evidence="1">CLIB 1423</strain>
    </source>
</reference>
<accession>A0A9P0VZU7</accession>
<evidence type="ECO:0000313" key="2">
    <source>
        <dbReference type="Proteomes" id="UP000837801"/>
    </source>
</evidence>
<comment type="caution">
    <text evidence="1">The sequence shown here is derived from an EMBL/GenBank/DDBJ whole genome shotgun (WGS) entry which is preliminary data.</text>
</comment>
<keyword evidence="2" id="KW-1185">Reference proteome</keyword>
<proteinExistence type="predicted"/>
<dbReference type="Proteomes" id="UP000837801">
    <property type="component" value="Unassembled WGS sequence"/>
</dbReference>
<protein>
    <submittedName>
        <fullName evidence="1">Uncharacterized protein</fullName>
    </submittedName>
</protein>
<dbReference type="AlphaFoldDB" id="A0A9P0VZU7"/>
<dbReference type="EMBL" id="CAKXYY010000013">
    <property type="protein sequence ID" value="CAH2353965.1"/>
    <property type="molecule type" value="Genomic_DNA"/>
</dbReference>
<evidence type="ECO:0000313" key="1">
    <source>
        <dbReference type="EMBL" id="CAH2353965.1"/>
    </source>
</evidence>
<sequence>MKWDKLWVAEKAHTLVAEGAIVGRKASLEAILRERELKIAPFFTQVLYSKRMRNTQMSVQPNSSPVDYLSVHEVHEASRCSYFATQPGQSPCMDAWDVARVRCCPLVVCTAYWWYVLLTSGMCYNLHTLSLR</sequence>
<organism evidence="1 2">
    <name type="scientific">[Candida] railenensis</name>
    <dbReference type="NCBI Taxonomy" id="45579"/>
    <lineage>
        <taxon>Eukaryota</taxon>
        <taxon>Fungi</taxon>
        <taxon>Dikarya</taxon>
        <taxon>Ascomycota</taxon>
        <taxon>Saccharomycotina</taxon>
        <taxon>Pichiomycetes</taxon>
        <taxon>Debaryomycetaceae</taxon>
        <taxon>Kurtzmaniella</taxon>
    </lineage>
</organism>